<evidence type="ECO:0008006" key="3">
    <source>
        <dbReference type="Google" id="ProtNLM"/>
    </source>
</evidence>
<accession>A0A6I6D680</accession>
<proteinExistence type="predicted"/>
<evidence type="ECO:0000313" key="2">
    <source>
        <dbReference type="Proteomes" id="UP000427716"/>
    </source>
</evidence>
<sequence>MGCPASAGIGYQGSQEAVALGLPARRAIASLSTEIFPRTALSLEYRHDEDYGIADGGSGKSAGTFTTQLAVTF</sequence>
<dbReference type="RefSeq" id="WP_156574613.1">
    <property type="nucleotide sequence ID" value="NZ_CP046415.1"/>
</dbReference>
<keyword evidence="2" id="KW-1185">Reference proteome</keyword>
<dbReference type="AlphaFoldDB" id="A0A6I6D680"/>
<dbReference type="KEGG" id="ghl:GM160_08665"/>
<gene>
    <name evidence="1" type="ORF">GM160_08665</name>
</gene>
<protein>
    <recommendedName>
        <fullName evidence="3">Porin</fullName>
    </recommendedName>
</protein>
<dbReference type="Proteomes" id="UP000427716">
    <property type="component" value="Chromosome"/>
</dbReference>
<organism evidence="1 2">
    <name type="scientific">Guyparkeria halophila</name>
    <dbReference type="NCBI Taxonomy" id="47960"/>
    <lineage>
        <taxon>Bacteria</taxon>
        <taxon>Pseudomonadati</taxon>
        <taxon>Pseudomonadota</taxon>
        <taxon>Gammaproteobacteria</taxon>
        <taxon>Chromatiales</taxon>
        <taxon>Thioalkalibacteraceae</taxon>
        <taxon>Guyparkeria</taxon>
    </lineage>
</organism>
<reference evidence="1 2" key="1">
    <citation type="submission" date="2019-11" db="EMBL/GenBank/DDBJ databases">
        <authorList>
            <person name="Zhang J."/>
            <person name="Sun C."/>
        </authorList>
    </citation>
    <scope>NUCLEOTIDE SEQUENCE [LARGE SCALE GENOMIC DNA]</scope>
    <source>
        <strain evidence="2">sp2</strain>
    </source>
</reference>
<name>A0A6I6D680_9GAMM</name>
<dbReference type="EMBL" id="CP046415">
    <property type="protein sequence ID" value="QGT78961.1"/>
    <property type="molecule type" value="Genomic_DNA"/>
</dbReference>
<evidence type="ECO:0000313" key="1">
    <source>
        <dbReference type="EMBL" id="QGT78961.1"/>
    </source>
</evidence>